<dbReference type="Gene3D" id="6.10.330.20">
    <property type="match status" value="1"/>
</dbReference>
<sequence>MLNMLQARLLCKITCSQVAADAAVGVSSIPTASRQFSSSAAFGARRRPADAGNDEIAALINAQRSTYRAQQREKRQARAAQTSEVKKETETLSDSRRQRTEDEEKRAENRYLSNKAKFDADYRRHLLSKPRSAGPVDETVDVLVSSKKGEHVDLQPRPPITPSPGSVVTPDDHPLWQFYRSKGTCLTHPQAYDHLGRSWEIPELRRKGYEDLHVLWYVCLKELNILRTEMSALRIVIRPNMIENVARKYDAPLKSVRRSMTNIRTVLLERYYAWENATEDFDLDRFVEDLPAGAEIVREELPNGVKVTEKIVKKLKEKEEIVAVLSSA</sequence>
<dbReference type="PANTHER" id="PTHR21183:SF18">
    <property type="entry name" value="LARGE RIBOSOMAL SUBUNIT PROTEIN UL29M"/>
    <property type="match status" value="1"/>
</dbReference>
<accession>A0AAD7QQW0</accession>
<name>A0AAD7QQW0_9ASCO</name>
<evidence type="ECO:0000256" key="5">
    <source>
        <dbReference type="ARBA" id="ARBA00023274"/>
    </source>
</evidence>
<organism evidence="9 10">
    <name type="scientific">Lipomyces tetrasporus</name>
    <dbReference type="NCBI Taxonomy" id="54092"/>
    <lineage>
        <taxon>Eukaryota</taxon>
        <taxon>Fungi</taxon>
        <taxon>Dikarya</taxon>
        <taxon>Ascomycota</taxon>
        <taxon>Saccharomycotina</taxon>
        <taxon>Lipomycetes</taxon>
        <taxon>Lipomycetales</taxon>
        <taxon>Lipomycetaceae</taxon>
        <taxon>Lipomyces</taxon>
    </lineage>
</organism>
<dbReference type="InterPro" id="IPR038340">
    <property type="entry name" value="MRP-L47_sf"/>
</dbReference>
<comment type="caution">
    <text evidence="9">The sequence shown here is derived from an EMBL/GenBank/DDBJ whole genome shotgun (WGS) entry which is preliminary data.</text>
</comment>
<evidence type="ECO:0000313" key="10">
    <source>
        <dbReference type="Proteomes" id="UP001217417"/>
    </source>
</evidence>
<comment type="similarity">
    <text evidence="2">Belongs to the universal ribosomal protein uL29 family.</text>
</comment>
<dbReference type="GO" id="GO:0003735">
    <property type="term" value="F:structural constituent of ribosome"/>
    <property type="evidence" value="ECO:0007669"/>
    <property type="project" value="InterPro"/>
</dbReference>
<dbReference type="GO" id="GO:0005762">
    <property type="term" value="C:mitochondrial large ribosomal subunit"/>
    <property type="evidence" value="ECO:0007669"/>
    <property type="project" value="TreeGrafter"/>
</dbReference>
<dbReference type="RefSeq" id="XP_056043080.1">
    <property type="nucleotide sequence ID" value="XM_056187722.1"/>
</dbReference>
<dbReference type="GO" id="GO:0032543">
    <property type="term" value="P:mitochondrial translation"/>
    <property type="evidence" value="ECO:0007669"/>
    <property type="project" value="TreeGrafter"/>
</dbReference>
<keyword evidence="5" id="KW-0687">Ribonucleoprotein</keyword>
<dbReference type="AlphaFoldDB" id="A0AAD7QQW0"/>
<evidence type="ECO:0000256" key="2">
    <source>
        <dbReference type="ARBA" id="ARBA00009254"/>
    </source>
</evidence>
<keyword evidence="3 9" id="KW-0689">Ribosomal protein</keyword>
<gene>
    <name evidence="9" type="ORF">POJ06DRAFT_254062</name>
</gene>
<dbReference type="GeneID" id="80882888"/>
<feature type="region of interest" description="Disordered" evidence="8">
    <location>
        <begin position="67"/>
        <end position="112"/>
    </location>
</feature>
<evidence type="ECO:0000256" key="6">
    <source>
        <dbReference type="ARBA" id="ARBA00035289"/>
    </source>
</evidence>
<protein>
    <recommendedName>
        <fullName evidence="6">Large ribosomal subunit protein uL29m</fullName>
    </recommendedName>
    <alternativeName>
        <fullName evidence="7">54S ribosomal protein L4, mitochondrial</fullName>
    </alternativeName>
</protein>
<dbReference type="EMBL" id="JARPMG010000006">
    <property type="protein sequence ID" value="KAJ8099630.1"/>
    <property type="molecule type" value="Genomic_DNA"/>
</dbReference>
<evidence type="ECO:0000313" key="9">
    <source>
        <dbReference type="EMBL" id="KAJ8099630.1"/>
    </source>
</evidence>
<dbReference type="Proteomes" id="UP001217417">
    <property type="component" value="Unassembled WGS sequence"/>
</dbReference>
<evidence type="ECO:0000256" key="4">
    <source>
        <dbReference type="ARBA" id="ARBA00023128"/>
    </source>
</evidence>
<feature type="compositionally biased region" description="Basic and acidic residues" evidence="8">
    <location>
        <begin position="84"/>
        <end position="109"/>
    </location>
</feature>
<dbReference type="Pfam" id="PF06984">
    <property type="entry name" value="MRP-L47"/>
    <property type="match status" value="1"/>
</dbReference>
<dbReference type="PANTHER" id="PTHR21183">
    <property type="entry name" value="RIBOSOMAL PROTEIN L47, MITOCHONDRIAL-RELATED"/>
    <property type="match status" value="1"/>
</dbReference>
<proteinExistence type="inferred from homology"/>
<evidence type="ECO:0000256" key="7">
    <source>
        <dbReference type="ARBA" id="ARBA00035399"/>
    </source>
</evidence>
<evidence type="ECO:0000256" key="3">
    <source>
        <dbReference type="ARBA" id="ARBA00022980"/>
    </source>
</evidence>
<dbReference type="InterPro" id="IPR010729">
    <property type="entry name" value="Ribosomal_uL29_mit"/>
</dbReference>
<reference evidence="9" key="1">
    <citation type="submission" date="2023-03" db="EMBL/GenBank/DDBJ databases">
        <title>Near-Complete genome sequence of Lipomyces tetrasporous NRRL Y-64009, an oleaginous yeast capable of growing on lignocellulosic hydrolysates.</title>
        <authorList>
            <consortium name="Lawrence Berkeley National Laboratory"/>
            <person name="Jagtap S.S."/>
            <person name="Liu J.-J."/>
            <person name="Walukiewicz H.E."/>
            <person name="Pangilinan J."/>
            <person name="Lipzen A."/>
            <person name="Ahrendt S."/>
            <person name="Koriabine M."/>
            <person name="Cobaugh K."/>
            <person name="Salamov A."/>
            <person name="Yoshinaga Y."/>
            <person name="Ng V."/>
            <person name="Daum C."/>
            <person name="Grigoriev I.V."/>
            <person name="Slininger P.J."/>
            <person name="Dien B.S."/>
            <person name="Jin Y.-S."/>
            <person name="Rao C.V."/>
        </authorList>
    </citation>
    <scope>NUCLEOTIDE SEQUENCE</scope>
    <source>
        <strain evidence="9">NRRL Y-64009</strain>
    </source>
</reference>
<keyword evidence="10" id="KW-1185">Reference proteome</keyword>
<evidence type="ECO:0000256" key="1">
    <source>
        <dbReference type="ARBA" id="ARBA00004173"/>
    </source>
</evidence>
<keyword evidence="4" id="KW-0496">Mitochondrion</keyword>
<evidence type="ECO:0000256" key="8">
    <source>
        <dbReference type="SAM" id="MobiDB-lite"/>
    </source>
</evidence>
<comment type="subcellular location">
    <subcellularLocation>
        <location evidence="1">Mitochondrion</location>
    </subcellularLocation>
</comment>